<gene>
    <name evidence="1" type="ORF">TSUD_52790</name>
</gene>
<organism evidence="1 2">
    <name type="scientific">Trifolium subterraneum</name>
    <name type="common">Subterranean clover</name>
    <dbReference type="NCBI Taxonomy" id="3900"/>
    <lineage>
        <taxon>Eukaryota</taxon>
        <taxon>Viridiplantae</taxon>
        <taxon>Streptophyta</taxon>
        <taxon>Embryophyta</taxon>
        <taxon>Tracheophyta</taxon>
        <taxon>Spermatophyta</taxon>
        <taxon>Magnoliopsida</taxon>
        <taxon>eudicotyledons</taxon>
        <taxon>Gunneridae</taxon>
        <taxon>Pentapetalae</taxon>
        <taxon>rosids</taxon>
        <taxon>fabids</taxon>
        <taxon>Fabales</taxon>
        <taxon>Fabaceae</taxon>
        <taxon>Papilionoideae</taxon>
        <taxon>50 kb inversion clade</taxon>
        <taxon>NPAAA clade</taxon>
        <taxon>Hologalegina</taxon>
        <taxon>IRL clade</taxon>
        <taxon>Trifolieae</taxon>
        <taxon>Trifolium</taxon>
    </lineage>
</organism>
<evidence type="ECO:0000313" key="2">
    <source>
        <dbReference type="Proteomes" id="UP000242715"/>
    </source>
</evidence>
<dbReference type="EMBL" id="DF973535">
    <property type="protein sequence ID" value="GAU33746.1"/>
    <property type="molecule type" value="Genomic_DNA"/>
</dbReference>
<dbReference type="AlphaFoldDB" id="A0A2Z6MMJ9"/>
<name>A0A2Z6MMJ9_TRISU</name>
<evidence type="ECO:0000313" key="1">
    <source>
        <dbReference type="EMBL" id="GAU33746.1"/>
    </source>
</evidence>
<protein>
    <submittedName>
        <fullName evidence="1">Uncharacterized protein</fullName>
    </submittedName>
</protein>
<reference evidence="2" key="1">
    <citation type="journal article" date="2017" name="Front. Plant Sci.">
        <title>Climate Clever Clovers: New Paradigm to Reduce the Environmental Footprint of Ruminants by Breeding Low Methanogenic Forages Utilizing Haplotype Variation.</title>
        <authorList>
            <person name="Kaur P."/>
            <person name="Appels R."/>
            <person name="Bayer P.E."/>
            <person name="Keeble-Gagnere G."/>
            <person name="Wang J."/>
            <person name="Hirakawa H."/>
            <person name="Shirasawa K."/>
            <person name="Vercoe P."/>
            <person name="Stefanova K."/>
            <person name="Durmic Z."/>
            <person name="Nichols P."/>
            <person name="Revell C."/>
            <person name="Isobe S.N."/>
            <person name="Edwards D."/>
            <person name="Erskine W."/>
        </authorList>
    </citation>
    <scope>NUCLEOTIDE SEQUENCE [LARGE SCALE GENOMIC DNA]</scope>
    <source>
        <strain evidence="2">cv. Daliak</strain>
    </source>
</reference>
<keyword evidence="2" id="KW-1185">Reference proteome</keyword>
<accession>A0A2Z6MMJ9</accession>
<dbReference type="Proteomes" id="UP000242715">
    <property type="component" value="Unassembled WGS sequence"/>
</dbReference>
<proteinExistence type="predicted"/>
<sequence>MAGCIKMLLLTTNQAVISNITDLAARNMHHLKVIGELRDAERRVPCYNFIILDKSVDPSYAQTFFDYASQQLVKYVAVIGNENNDDFLGAIERWVHPVTDNTYSSTIQRIHDAGPGKEVLNLEGIPSKYDW</sequence>